<name>A0A2G6KAJ6_9BACT</name>
<dbReference type="AlphaFoldDB" id="A0A2G6KAJ6"/>
<dbReference type="EMBL" id="PDSK01000109">
    <property type="protein sequence ID" value="PIE32691.1"/>
    <property type="molecule type" value="Genomic_DNA"/>
</dbReference>
<organism evidence="1 2">
    <name type="scientific">candidate division KSB3 bacterium</name>
    <dbReference type="NCBI Taxonomy" id="2044937"/>
    <lineage>
        <taxon>Bacteria</taxon>
        <taxon>candidate division KSB3</taxon>
    </lineage>
</organism>
<dbReference type="InterPro" id="IPR023614">
    <property type="entry name" value="Porin_dom_sf"/>
</dbReference>
<evidence type="ECO:0000313" key="2">
    <source>
        <dbReference type="Proteomes" id="UP000230821"/>
    </source>
</evidence>
<accession>A0A2G6KAJ6</accession>
<reference evidence="1 2" key="1">
    <citation type="submission" date="2017-10" db="EMBL/GenBank/DDBJ databases">
        <title>Novel microbial diversity and functional potential in the marine mammal oral microbiome.</title>
        <authorList>
            <person name="Dudek N.K."/>
            <person name="Sun C.L."/>
            <person name="Burstein D."/>
            <person name="Kantor R.S."/>
            <person name="Aliaga Goltsman D.S."/>
            <person name="Bik E.M."/>
            <person name="Thomas B.C."/>
            <person name="Banfield J.F."/>
            <person name="Relman D.A."/>
        </authorList>
    </citation>
    <scope>NUCLEOTIDE SEQUENCE [LARGE SCALE GENOMIC DNA]</scope>
    <source>
        <strain evidence="1">DOLJORAL78_47_16</strain>
    </source>
</reference>
<dbReference type="Gene3D" id="2.40.160.10">
    <property type="entry name" value="Porin"/>
    <property type="match status" value="1"/>
</dbReference>
<evidence type="ECO:0000313" key="1">
    <source>
        <dbReference type="EMBL" id="PIE32691.1"/>
    </source>
</evidence>
<protein>
    <recommendedName>
        <fullName evidence="3">TonB-dependent receptor-like beta-barrel domain-containing protein</fullName>
    </recommendedName>
</protein>
<dbReference type="Proteomes" id="UP000230821">
    <property type="component" value="Unassembled WGS sequence"/>
</dbReference>
<proteinExistence type="predicted"/>
<gene>
    <name evidence="1" type="ORF">CSA56_14480</name>
</gene>
<dbReference type="SUPFAM" id="SSF56935">
    <property type="entry name" value="Porins"/>
    <property type="match status" value="1"/>
</dbReference>
<evidence type="ECO:0008006" key="3">
    <source>
        <dbReference type="Google" id="ProtNLM"/>
    </source>
</evidence>
<sequence>MIGGRLTVQAPRSGLNASLSAYTDDAEFGADIEGFDLADRYTRLRVSAEYLSARWWLRSEYLGQHDTSKIEAGIVYAERAYFLSDQWQAEIRYEHADFDISTSGRAYLPTFIVEHEEFVVGLNHWLNPDLIFKLSCHTVKGNCFATSANAEDYLVAALQGSFDETTHLSSLEHSSASKSGEERL</sequence>
<comment type="caution">
    <text evidence="1">The sequence shown here is derived from an EMBL/GenBank/DDBJ whole genome shotgun (WGS) entry which is preliminary data.</text>
</comment>